<comment type="similarity">
    <text evidence="1">Belongs to the peptidase C14B family.</text>
</comment>
<dbReference type="PANTHER" id="PTHR48104">
    <property type="entry name" value="METACASPASE-4"/>
    <property type="match status" value="1"/>
</dbReference>
<dbReference type="GO" id="GO:0006508">
    <property type="term" value="P:proteolysis"/>
    <property type="evidence" value="ECO:0007669"/>
    <property type="project" value="InterPro"/>
</dbReference>
<evidence type="ECO:0000313" key="4">
    <source>
        <dbReference type="EMBL" id="CUA76364.1"/>
    </source>
</evidence>
<accession>A0A0K6GD92</accession>
<dbReference type="GO" id="GO:0005737">
    <property type="term" value="C:cytoplasm"/>
    <property type="evidence" value="ECO:0007669"/>
    <property type="project" value="TreeGrafter"/>
</dbReference>
<name>A0A0K6GD92_9AGAM</name>
<organism evidence="4 5">
    <name type="scientific">Rhizoctonia solani</name>
    <dbReference type="NCBI Taxonomy" id="456999"/>
    <lineage>
        <taxon>Eukaryota</taxon>
        <taxon>Fungi</taxon>
        <taxon>Dikarya</taxon>
        <taxon>Basidiomycota</taxon>
        <taxon>Agaricomycotina</taxon>
        <taxon>Agaricomycetes</taxon>
        <taxon>Cantharellales</taxon>
        <taxon>Ceratobasidiaceae</taxon>
        <taxon>Rhizoctonia</taxon>
    </lineage>
</organism>
<feature type="domain" description="Peptidase C14 caspase" evidence="3">
    <location>
        <begin position="36"/>
        <end position="383"/>
    </location>
</feature>
<evidence type="ECO:0000256" key="1">
    <source>
        <dbReference type="ARBA" id="ARBA00009005"/>
    </source>
</evidence>
<evidence type="ECO:0000259" key="3">
    <source>
        <dbReference type="Pfam" id="PF00656"/>
    </source>
</evidence>
<dbReference type="Proteomes" id="UP000044841">
    <property type="component" value="Unassembled WGS sequence"/>
</dbReference>
<dbReference type="Pfam" id="PF00656">
    <property type="entry name" value="Peptidase_C14"/>
    <property type="match status" value="1"/>
</dbReference>
<dbReference type="PANTHER" id="PTHR48104:SF30">
    <property type="entry name" value="METACASPASE-1"/>
    <property type="match status" value="1"/>
</dbReference>
<dbReference type="Gene3D" id="3.40.50.1460">
    <property type="match status" value="1"/>
</dbReference>
<gene>
    <name evidence="4" type="ORF">RSOLAG22IIIB_12248</name>
</gene>
<feature type="compositionally biased region" description="Polar residues" evidence="2">
    <location>
        <begin position="268"/>
        <end position="278"/>
    </location>
</feature>
<dbReference type="EMBL" id="CYGV01001677">
    <property type="protein sequence ID" value="CUA76364.1"/>
    <property type="molecule type" value="Genomic_DNA"/>
</dbReference>
<dbReference type="InterPro" id="IPR011600">
    <property type="entry name" value="Pept_C14_caspase"/>
</dbReference>
<dbReference type="InterPro" id="IPR050452">
    <property type="entry name" value="Metacaspase"/>
</dbReference>
<reference evidence="4 5" key="1">
    <citation type="submission" date="2015-07" db="EMBL/GenBank/DDBJ databases">
        <authorList>
            <person name="Noorani M."/>
        </authorList>
    </citation>
    <scope>NUCLEOTIDE SEQUENCE [LARGE SCALE GENOMIC DNA]</scope>
    <source>
        <strain evidence="4">BBA 69670</strain>
    </source>
</reference>
<evidence type="ECO:0000256" key="2">
    <source>
        <dbReference type="SAM" id="MobiDB-lite"/>
    </source>
</evidence>
<keyword evidence="5" id="KW-1185">Reference proteome</keyword>
<protein>
    <recommendedName>
        <fullName evidence="3">Peptidase C14 caspase domain-containing protein</fullName>
    </recommendedName>
</protein>
<evidence type="ECO:0000313" key="5">
    <source>
        <dbReference type="Proteomes" id="UP000044841"/>
    </source>
</evidence>
<feature type="region of interest" description="Disordered" evidence="2">
    <location>
        <begin position="265"/>
        <end position="291"/>
    </location>
</feature>
<dbReference type="GO" id="GO:0004197">
    <property type="term" value="F:cysteine-type endopeptidase activity"/>
    <property type="evidence" value="ECO:0007669"/>
    <property type="project" value="InterPro"/>
</dbReference>
<sequence length="412" mass="45611">MSVPMSMDAVTQTIESAMQAGDRLPNQASPEVHVERRALVIVAQYHRAGYTDSPTPLWNTPADGANVYRMLRHLGYEAENIRVLCELEESQSPTRDNIIASFHWLTDNTKQGDFRFLHFSGHGGLVESKKGEGKEAREFKLPIWAEGDTPSAEVQAWQSQTLSSQEVPQGELKYFNEVIITSWTANNWFRAQSQNSITDQEMNDILSNLHPGSTLTTTFDCCHSGRMLNNRLKLCGGLCRSVLGKVTTDSSGRIDIRTSSLLVVPETQGDSASASAPTSPRLDDGTPAPDTVPEIIVMSENLPDDEKKMDGIKAKTFSWGACHQSQPAWDYKDWRGGFFTNAFTALVIGATNDTTIREVFTRTDDAIKDTSIQSNRQVPQFCQLWASGDHISEGDEAAQRNELLDLPIIGNI</sequence>
<dbReference type="AlphaFoldDB" id="A0A0K6GD92"/>
<proteinExistence type="inferred from homology"/>